<dbReference type="EMBL" id="DVFJ01000009">
    <property type="protein sequence ID" value="HIQ71216.1"/>
    <property type="molecule type" value="Genomic_DNA"/>
</dbReference>
<feature type="domain" description="MrpA C-terminal/MbhE" evidence="10">
    <location>
        <begin position="121"/>
        <end position="177"/>
    </location>
</feature>
<evidence type="ECO:0000259" key="9">
    <source>
        <dbReference type="Pfam" id="PF04039"/>
    </source>
</evidence>
<evidence type="ECO:0000256" key="6">
    <source>
        <dbReference type="ARBA" id="ARBA00023136"/>
    </source>
</evidence>
<feature type="transmembrane region" description="Helical" evidence="8">
    <location>
        <begin position="268"/>
        <end position="291"/>
    </location>
</feature>
<keyword evidence="3" id="KW-1003">Cell membrane</keyword>
<evidence type="ECO:0000256" key="2">
    <source>
        <dbReference type="ARBA" id="ARBA00009425"/>
    </source>
</evidence>
<dbReference type="PANTHER" id="PTHR33932:SF4">
    <property type="entry name" value="NA(+)_H(+) ANTIPORTER SUBUNIT B"/>
    <property type="match status" value="1"/>
</dbReference>
<reference evidence="11" key="1">
    <citation type="submission" date="2020-10" db="EMBL/GenBank/DDBJ databases">
        <authorList>
            <person name="Gilroy R."/>
        </authorList>
    </citation>
    <scope>NUCLEOTIDE SEQUENCE</scope>
    <source>
        <strain evidence="11">ChiSxjej2B14-6234</strain>
    </source>
</reference>
<evidence type="ECO:0000256" key="5">
    <source>
        <dbReference type="ARBA" id="ARBA00022989"/>
    </source>
</evidence>
<dbReference type="PANTHER" id="PTHR33932">
    <property type="entry name" value="NA(+)/H(+) ANTIPORTER SUBUNIT B"/>
    <property type="match status" value="1"/>
</dbReference>
<feature type="transmembrane region" description="Helical" evidence="8">
    <location>
        <begin position="213"/>
        <end position="231"/>
    </location>
</feature>
<evidence type="ECO:0000256" key="1">
    <source>
        <dbReference type="ARBA" id="ARBA00004651"/>
    </source>
</evidence>
<evidence type="ECO:0000313" key="12">
    <source>
        <dbReference type="Proteomes" id="UP000886887"/>
    </source>
</evidence>
<dbReference type="InterPro" id="IPR046806">
    <property type="entry name" value="MrpA_C/MbhE"/>
</dbReference>
<dbReference type="Proteomes" id="UP000886887">
    <property type="component" value="Unassembled WGS sequence"/>
</dbReference>
<proteinExistence type="inferred from homology"/>
<comment type="subcellular location">
    <subcellularLocation>
        <location evidence="1">Cell membrane</location>
        <topology evidence="1">Multi-pass membrane protein</topology>
    </subcellularLocation>
</comment>
<evidence type="ECO:0000313" key="11">
    <source>
        <dbReference type="EMBL" id="HIQ71216.1"/>
    </source>
</evidence>
<feature type="region of interest" description="Disordered" evidence="7">
    <location>
        <begin position="27"/>
        <end position="48"/>
    </location>
</feature>
<evidence type="ECO:0000256" key="8">
    <source>
        <dbReference type="SAM" id="Phobius"/>
    </source>
</evidence>
<keyword evidence="5 8" id="KW-1133">Transmembrane helix</keyword>
<evidence type="ECO:0000256" key="7">
    <source>
        <dbReference type="SAM" id="MobiDB-lite"/>
    </source>
</evidence>
<feature type="domain" description="Na+/H+ antiporter MnhB subunit-related protein" evidence="9">
    <location>
        <begin position="206"/>
        <end position="328"/>
    </location>
</feature>
<feature type="transmembrane region" description="Helical" evidence="8">
    <location>
        <begin position="311"/>
        <end position="334"/>
    </location>
</feature>
<gene>
    <name evidence="11" type="ORF">IAB73_03275</name>
</gene>
<evidence type="ECO:0000256" key="3">
    <source>
        <dbReference type="ARBA" id="ARBA00022475"/>
    </source>
</evidence>
<dbReference type="AlphaFoldDB" id="A0A9D0Z8L3"/>
<comment type="similarity">
    <text evidence="2">Belongs to the CPA3 antiporters (TC 2.A.63) subunit B family.</text>
</comment>
<organism evidence="11 12">
    <name type="scientific">Candidatus Onthenecus intestinigallinarum</name>
    <dbReference type="NCBI Taxonomy" id="2840875"/>
    <lineage>
        <taxon>Bacteria</taxon>
        <taxon>Bacillati</taxon>
        <taxon>Bacillota</taxon>
        <taxon>Clostridia</taxon>
        <taxon>Eubacteriales</taxon>
        <taxon>Candidatus Onthenecus</taxon>
    </lineage>
</organism>
<comment type="caution">
    <text evidence="11">The sequence shown here is derived from an EMBL/GenBank/DDBJ whole genome shotgun (WGS) entry which is preliminary data.</text>
</comment>
<feature type="transmembrane region" description="Helical" evidence="8">
    <location>
        <begin position="86"/>
        <end position="107"/>
    </location>
</feature>
<dbReference type="Pfam" id="PF20501">
    <property type="entry name" value="MbhE"/>
    <property type="match status" value="1"/>
</dbReference>
<evidence type="ECO:0000256" key="4">
    <source>
        <dbReference type="ARBA" id="ARBA00022692"/>
    </source>
</evidence>
<feature type="transmembrane region" description="Helical" evidence="8">
    <location>
        <begin position="237"/>
        <end position="256"/>
    </location>
</feature>
<reference evidence="11" key="2">
    <citation type="journal article" date="2021" name="PeerJ">
        <title>Extensive microbial diversity within the chicken gut microbiome revealed by metagenomics and culture.</title>
        <authorList>
            <person name="Gilroy R."/>
            <person name="Ravi A."/>
            <person name="Getino M."/>
            <person name="Pursley I."/>
            <person name="Horton D.L."/>
            <person name="Alikhan N.F."/>
            <person name="Baker D."/>
            <person name="Gharbi K."/>
            <person name="Hall N."/>
            <person name="Watson M."/>
            <person name="Adriaenssens E.M."/>
            <person name="Foster-Nyarko E."/>
            <person name="Jarju S."/>
            <person name="Secka A."/>
            <person name="Antonio M."/>
            <person name="Oren A."/>
            <person name="Chaudhuri R.R."/>
            <person name="La Ragione R."/>
            <person name="Hildebrand F."/>
            <person name="Pallen M.J."/>
        </authorList>
    </citation>
    <scope>NUCLEOTIDE SEQUENCE</scope>
    <source>
        <strain evidence="11">ChiSxjej2B14-6234</strain>
    </source>
</reference>
<protein>
    <submittedName>
        <fullName evidence="11">Uncharacterized protein</fullName>
    </submittedName>
</protein>
<name>A0A9D0Z8L3_9FIRM</name>
<evidence type="ECO:0000259" key="10">
    <source>
        <dbReference type="Pfam" id="PF20501"/>
    </source>
</evidence>
<sequence length="339" mass="37488">MAKLRNDYENSLFGRLDRWIRGGGSRLEQEMERDLTEPAPESPMLSSESIGEREDAMYARHAEAQAKEQAMFDRIHNWSRTRGRKLINALYALLSVVICLSVILVLLETVSDLPHFGDEENPINNEVSERYIEKGLQETGAVNIVTGMILDYRAFDTLGESHVLFIAACSVLILLRVAQENKGAASQEKLDAEANDRIYEPKNDIILQASARILVPLILLFGIYIILNGHLSPGGGFSGGAVMGAGLILYLNAFGFKKTERFFTYKTFKVISFCALAFYALSKSYSFFTGANHLESGIPLGTPGAILSSGLILPLNIAVGMVVCCTMYAFYTLFRKGDM</sequence>
<keyword evidence="4 8" id="KW-0812">Transmembrane</keyword>
<keyword evidence="6 8" id="KW-0472">Membrane</keyword>
<accession>A0A9D0Z8L3</accession>
<feature type="transmembrane region" description="Helical" evidence="8">
    <location>
        <begin position="161"/>
        <end position="178"/>
    </location>
</feature>
<dbReference type="InterPro" id="IPR007182">
    <property type="entry name" value="MnhB"/>
</dbReference>
<dbReference type="GO" id="GO:0005886">
    <property type="term" value="C:plasma membrane"/>
    <property type="evidence" value="ECO:0007669"/>
    <property type="project" value="UniProtKB-SubCell"/>
</dbReference>
<dbReference type="Pfam" id="PF04039">
    <property type="entry name" value="MnhB"/>
    <property type="match status" value="1"/>
</dbReference>
<dbReference type="InterPro" id="IPR050622">
    <property type="entry name" value="CPA3_antiporter_subunitB"/>
</dbReference>
<feature type="compositionally biased region" description="Basic and acidic residues" evidence="7">
    <location>
        <begin position="27"/>
        <end position="36"/>
    </location>
</feature>